<accession>A0ACC2VW68</accession>
<name>A0ACC2VW68_9TREE</name>
<dbReference type="EMBL" id="JASBWT010000007">
    <property type="protein sequence ID" value="KAJ9103244.1"/>
    <property type="molecule type" value="Genomic_DNA"/>
</dbReference>
<sequence length="398" mass="43809">MPLKIAIAQTSPLNGSCTISTNDVQPSAFNVFSNITQNLLVISKAAENAKTHGKAELVVFPEYFTQGSLDGRSYLAEPAKWILEYLKQLARRLDISIAGTIVELEDSNATASQPQVSPFLSSDDAKSRKSWTQYISVEYPETFNTDPDTGNSSSSSNLDHHRSNDEKDLPQHTSSSSAAASTGAGARAADGAGDRSKKLINVAYFIQGGTGEIIGRYVKKNLWISEREYLHPGTDDHSVFTWNGITVGFLICWDLAHPLAAQQLARQGVDLILAPTYWLATDSQPSSNPFDPPEDYEYQLLQSLSYTRAFETETLLVMCNAGPGDAPGLMGGSGAWMPFKGKLKGRDVGPPRGEEREEEEENRTELFGYEVDMGLLPVAREIYKIREDWKAQLETEKE</sequence>
<dbReference type="Proteomes" id="UP001227268">
    <property type="component" value="Unassembled WGS sequence"/>
</dbReference>
<comment type="caution">
    <text evidence="1">The sequence shown here is derived from an EMBL/GenBank/DDBJ whole genome shotgun (WGS) entry which is preliminary data.</text>
</comment>
<keyword evidence="2" id="KW-1185">Reference proteome</keyword>
<evidence type="ECO:0000313" key="2">
    <source>
        <dbReference type="Proteomes" id="UP001227268"/>
    </source>
</evidence>
<evidence type="ECO:0000313" key="1">
    <source>
        <dbReference type="EMBL" id="KAJ9103244.1"/>
    </source>
</evidence>
<protein>
    <submittedName>
        <fullName evidence="1">Uncharacterized protein</fullName>
    </submittedName>
</protein>
<reference evidence="1" key="1">
    <citation type="submission" date="2023-04" db="EMBL/GenBank/DDBJ databases">
        <title>Draft Genome sequencing of Naganishia species isolated from polar environments using Oxford Nanopore Technology.</title>
        <authorList>
            <person name="Leo P."/>
            <person name="Venkateswaran K."/>
        </authorList>
    </citation>
    <scope>NUCLEOTIDE SEQUENCE</scope>
    <source>
        <strain evidence="1">MNA-CCFEE 5423</strain>
    </source>
</reference>
<gene>
    <name evidence="1" type="ORF">QFC21_002667</name>
</gene>
<organism evidence="1 2">
    <name type="scientific">Naganishia friedmannii</name>
    <dbReference type="NCBI Taxonomy" id="89922"/>
    <lineage>
        <taxon>Eukaryota</taxon>
        <taxon>Fungi</taxon>
        <taxon>Dikarya</taxon>
        <taxon>Basidiomycota</taxon>
        <taxon>Agaricomycotina</taxon>
        <taxon>Tremellomycetes</taxon>
        <taxon>Filobasidiales</taxon>
        <taxon>Filobasidiaceae</taxon>
        <taxon>Naganishia</taxon>
    </lineage>
</organism>
<proteinExistence type="predicted"/>